<dbReference type="Gene3D" id="3.40.140.10">
    <property type="entry name" value="Cytidine Deaminase, domain 2"/>
    <property type="match status" value="1"/>
</dbReference>
<evidence type="ECO:0000256" key="1">
    <source>
        <dbReference type="ARBA" id="ARBA00002151"/>
    </source>
</evidence>
<evidence type="ECO:0000256" key="3">
    <source>
        <dbReference type="ARBA" id="ARBA00004910"/>
    </source>
</evidence>
<comment type="catalytic activity">
    <reaction evidence="14 15">
        <text>2,5-diamino-6-hydroxy-4-(5-phosphoribosylamino)-pyrimidine + H2O + H(+) = 5-amino-6-(5-phospho-D-ribosylamino)uracil + NH4(+)</text>
        <dbReference type="Rhea" id="RHEA:21868"/>
        <dbReference type="ChEBI" id="CHEBI:15377"/>
        <dbReference type="ChEBI" id="CHEBI:15378"/>
        <dbReference type="ChEBI" id="CHEBI:28938"/>
        <dbReference type="ChEBI" id="CHEBI:58453"/>
        <dbReference type="ChEBI" id="CHEBI:58614"/>
        <dbReference type="EC" id="3.5.4.26"/>
    </reaction>
</comment>
<dbReference type="NCBIfam" id="TIGR00227">
    <property type="entry name" value="ribD_Cterm"/>
    <property type="match status" value="1"/>
</dbReference>
<evidence type="ECO:0000313" key="20">
    <source>
        <dbReference type="EMBL" id="XCJ17392.1"/>
    </source>
</evidence>
<keyword evidence="10 15" id="KW-0521">NADP</keyword>
<comment type="pathway">
    <text evidence="3 15">Cofactor biosynthesis; riboflavin biosynthesis; 5-amino-6-(D-ribitylamino)uracil from GTP: step 3/4.</text>
</comment>
<dbReference type="EC" id="3.5.4.26" evidence="15"/>
<dbReference type="NCBIfam" id="TIGR00326">
    <property type="entry name" value="eubact_ribD"/>
    <property type="match status" value="1"/>
</dbReference>
<feature type="binding site" evidence="17">
    <location>
        <position position="291"/>
    </location>
    <ligand>
        <name>substrate</name>
    </ligand>
</feature>
<evidence type="ECO:0000256" key="18">
    <source>
        <dbReference type="PIRSR" id="PIRSR006769-3"/>
    </source>
</evidence>
<dbReference type="FunFam" id="3.40.140.10:FF:000025">
    <property type="entry name" value="Riboflavin biosynthesis protein RibD"/>
    <property type="match status" value="1"/>
</dbReference>
<dbReference type="GO" id="GO:0050661">
    <property type="term" value="F:NADP binding"/>
    <property type="evidence" value="ECO:0007669"/>
    <property type="project" value="InterPro"/>
</dbReference>
<dbReference type="RefSeq" id="WP_353948638.1">
    <property type="nucleotide sequence ID" value="NZ_CP159510.1"/>
</dbReference>
<evidence type="ECO:0000256" key="5">
    <source>
        <dbReference type="ARBA" id="ARBA00007417"/>
    </source>
</evidence>
<dbReference type="InterPro" id="IPR050765">
    <property type="entry name" value="Riboflavin_Biosynth_HTPR"/>
</dbReference>
<dbReference type="SUPFAM" id="SSF53597">
    <property type="entry name" value="Dihydrofolate reductase-like"/>
    <property type="match status" value="1"/>
</dbReference>
<dbReference type="EMBL" id="CP159510">
    <property type="protein sequence ID" value="XCJ17392.1"/>
    <property type="molecule type" value="Genomic_DNA"/>
</dbReference>
<dbReference type="Pfam" id="PF01872">
    <property type="entry name" value="RibD_C"/>
    <property type="match status" value="1"/>
</dbReference>
<feature type="binding site" evidence="18">
    <location>
        <position position="84"/>
    </location>
    <ligand>
        <name>Zn(2+)</name>
        <dbReference type="ChEBI" id="CHEBI:29105"/>
        <note>catalytic</note>
    </ligand>
</feature>
<evidence type="ECO:0000256" key="17">
    <source>
        <dbReference type="PIRSR" id="PIRSR006769-2"/>
    </source>
</evidence>
<name>A0AAU8IGS4_9BACL</name>
<feature type="binding site" evidence="17">
    <location>
        <position position="200"/>
    </location>
    <ligand>
        <name>NADP(+)</name>
        <dbReference type="ChEBI" id="CHEBI:58349"/>
    </ligand>
</feature>
<evidence type="ECO:0000256" key="2">
    <source>
        <dbReference type="ARBA" id="ARBA00004882"/>
    </source>
</evidence>
<evidence type="ECO:0000256" key="9">
    <source>
        <dbReference type="ARBA" id="ARBA00022833"/>
    </source>
</evidence>
<evidence type="ECO:0000259" key="19">
    <source>
        <dbReference type="PROSITE" id="PS51747"/>
    </source>
</evidence>
<keyword evidence="7 15" id="KW-0479">Metal-binding</keyword>
<feature type="binding site" evidence="17">
    <location>
        <position position="207"/>
    </location>
    <ligand>
        <name>substrate</name>
    </ligand>
</feature>
<evidence type="ECO:0000256" key="6">
    <source>
        <dbReference type="ARBA" id="ARBA00022619"/>
    </source>
</evidence>
<feature type="binding site" evidence="17">
    <location>
        <position position="168"/>
    </location>
    <ligand>
        <name>substrate</name>
    </ligand>
</feature>
<feature type="binding site" evidence="17">
    <location>
        <position position="222"/>
    </location>
    <ligand>
        <name>NADP(+)</name>
        <dbReference type="ChEBI" id="CHEBI:58349"/>
    </ligand>
</feature>
<evidence type="ECO:0000256" key="13">
    <source>
        <dbReference type="ARBA" id="ARBA00049861"/>
    </source>
</evidence>
<evidence type="ECO:0000256" key="16">
    <source>
        <dbReference type="PIRSR" id="PIRSR006769-1"/>
    </source>
</evidence>
<dbReference type="GO" id="GO:0008270">
    <property type="term" value="F:zinc ion binding"/>
    <property type="evidence" value="ECO:0007669"/>
    <property type="project" value="InterPro"/>
</dbReference>
<dbReference type="PIRSF" id="PIRSF006769">
    <property type="entry name" value="RibD"/>
    <property type="match status" value="1"/>
</dbReference>
<dbReference type="GO" id="GO:0008703">
    <property type="term" value="F:5-amino-6-(5-phosphoribosylamino)uracil reductase activity"/>
    <property type="evidence" value="ECO:0007669"/>
    <property type="project" value="UniProtKB-EC"/>
</dbReference>
<reference evidence="20" key="1">
    <citation type="submission" date="2024-06" db="EMBL/GenBank/DDBJ databases">
        <authorList>
            <person name="Fan A."/>
            <person name="Zhang F.Y."/>
            <person name="Zhang L."/>
        </authorList>
    </citation>
    <scope>NUCLEOTIDE SEQUENCE</scope>
    <source>
        <strain evidence="20">Y61</strain>
    </source>
</reference>
<dbReference type="PANTHER" id="PTHR38011:SF7">
    <property type="entry name" value="2,5-DIAMINO-6-RIBOSYLAMINO-4(3H)-PYRIMIDINONE 5'-PHOSPHATE REDUCTASE"/>
    <property type="match status" value="1"/>
</dbReference>
<keyword evidence="8 15" id="KW-0378">Hydrolase</keyword>
<dbReference type="PROSITE" id="PS51747">
    <property type="entry name" value="CYT_DCMP_DEAMINASES_2"/>
    <property type="match status" value="1"/>
</dbReference>
<dbReference type="PANTHER" id="PTHR38011">
    <property type="entry name" value="DIHYDROFOLATE REDUCTASE FAMILY PROTEIN (AFU_ORTHOLOGUE AFUA_8G06820)"/>
    <property type="match status" value="1"/>
</dbReference>
<evidence type="ECO:0000256" key="15">
    <source>
        <dbReference type="PIRNR" id="PIRNR006769"/>
    </source>
</evidence>
<gene>
    <name evidence="20" type="primary">ribD</name>
    <name evidence="20" type="ORF">ABNN70_02370</name>
</gene>
<comment type="cofactor">
    <cofactor evidence="15 18">
        <name>Zn(2+)</name>
        <dbReference type="ChEBI" id="CHEBI:29105"/>
    </cofactor>
    <text evidence="15 18">Binds 1 zinc ion.</text>
</comment>
<feature type="binding site" evidence="17">
    <location>
        <position position="154"/>
    </location>
    <ligand>
        <name>NADP(+)</name>
        <dbReference type="ChEBI" id="CHEBI:58349"/>
    </ligand>
</feature>
<evidence type="ECO:0000256" key="12">
    <source>
        <dbReference type="ARBA" id="ARBA00023268"/>
    </source>
</evidence>
<evidence type="ECO:0000256" key="14">
    <source>
        <dbReference type="ARBA" id="ARBA00049886"/>
    </source>
</evidence>
<comment type="pathway">
    <text evidence="2 15">Cofactor biosynthesis; riboflavin biosynthesis; 5-amino-6-(D-ribitylamino)uracil from GTP: step 2/4.</text>
</comment>
<evidence type="ECO:0000256" key="4">
    <source>
        <dbReference type="ARBA" id="ARBA00005259"/>
    </source>
</evidence>
<dbReference type="InterPro" id="IPR024072">
    <property type="entry name" value="DHFR-like_dom_sf"/>
</dbReference>
<feature type="binding site" evidence="17">
    <location>
        <position position="204"/>
    </location>
    <ligand>
        <name>substrate</name>
    </ligand>
</feature>
<evidence type="ECO:0000256" key="7">
    <source>
        <dbReference type="ARBA" id="ARBA00022723"/>
    </source>
</evidence>
<comment type="function">
    <text evidence="1 15">Converts 2,5-diamino-6-(ribosylamino)-4(3h)-pyrimidinone 5'-phosphate into 5-amino-6-(ribosylamino)-2,4(1h,3h)-pyrimidinedione 5'-phosphate.</text>
</comment>
<dbReference type="CDD" id="cd01284">
    <property type="entry name" value="Riboflavin_deaminase-reductase"/>
    <property type="match status" value="1"/>
</dbReference>
<keyword evidence="12" id="KW-0511">Multifunctional enzyme</keyword>
<feature type="binding site" evidence="18">
    <location>
        <position position="75"/>
    </location>
    <ligand>
        <name>Zn(2+)</name>
        <dbReference type="ChEBI" id="CHEBI:29105"/>
        <note>catalytic</note>
    </ligand>
</feature>
<evidence type="ECO:0000256" key="8">
    <source>
        <dbReference type="ARBA" id="ARBA00022801"/>
    </source>
</evidence>
<keyword evidence="9 15" id="KW-0862">Zinc</keyword>
<dbReference type="Gene3D" id="3.40.430.10">
    <property type="entry name" value="Dihydrofolate Reductase, subunit A"/>
    <property type="match status" value="1"/>
</dbReference>
<dbReference type="InterPro" id="IPR011549">
    <property type="entry name" value="RibD_C"/>
</dbReference>
<keyword evidence="11 15" id="KW-0560">Oxidoreductase</keyword>
<sequence length="362" mass="39053">MKDAEFMSLAIHLAKTTVGQTWPNPAVGAVVVRDGRIVGMGAHLKAGEAHAEVNALTMAGARAEGSTLYVTLEPCSHFGKTPPCADLIIKKQVRRVLIASVDPNPLVSGRGIQRLKEAGITVESGLMKKEAESLNPGFFHYMTHGTPFVTLKAACSLDGKTATAAGESQWITGEASRRDGQNLRSRHDAILVGIGTVLADDPRLTVRTESVARQPVRVVLDTKLRIPEQAQLLNDRAAQTWVITGRTIDEQKAARIRNDRVSVFRLPERDLRIQDVLTFLGEKGIMSLLVEGGAAIHGSFLKAGAFDRLIVYMAPKLIGGQRAAPVIGGDGIEHLRDAAALSIDDVEKIDGDLKITATRRRD</sequence>
<comment type="similarity">
    <text evidence="4 15">In the N-terminal section; belongs to the cytidine and deoxycytidylate deaminase family.</text>
</comment>
<dbReference type="InterPro" id="IPR002125">
    <property type="entry name" value="CMP_dCMP_dom"/>
</dbReference>
<keyword evidence="6 15" id="KW-0686">Riboflavin biosynthesis</keyword>
<dbReference type="AlphaFoldDB" id="A0AAU8IGS4"/>
<proteinExistence type="inferred from homology"/>
<dbReference type="InterPro" id="IPR002734">
    <property type="entry name" value="RibDG_C"/>
</dbReference>
<comment type="catalytic activity">
    <reaction evidence="13 15">
        <text>5-amino-6-(5-phospho-D-ribitylamino)uracil + NADP(+) = 5-amino-6-(5-phospho-D-ribosylamino)uracil + NADPH + H(+)</text>
        <dbReference type="Rhea" id="RHEA:17845"/>
        <dbReference type="ChEBI" id="CHEBI:15378"/>
        <dbReference type="ChEBI" id="CHEBI:57783"/>
        <dbReference type="ChEBI" id="CHEBI:58349"/>
        <dbReference type="ChEBI" id="CHEBI:58421"/>
        <dbReference type="ChEBI" id="CHEBI:58453"/>
        <dbReference type="EC" id="1.1.1.193"/>
    </reaction>
</comment>
<feature type="binding site" evidence="17">
    <location>
        <position position="196"/>
    </location>
    <ligand>
        <name>NADP(+)</name>
        <dbReference type="ChEBI" id="CHEBI:58349"/>
    </ligand>
</feature>
<dbReference type="InterPro" id="IPR016193">
    <property type="entry name" value="Cytidine_deaminase-like"/>
</dbReference>
<feature type="binding site" evidence="17">
    <location>
        <begin position="293"/>
        <end position="299"/>
    </location>
    <ligand>
        <name>NADP(+)</name>
        <dbReference type="ChEBI" id="CHEBI:58349"/>
    </ligand>
</feature>
<dbReference type="InterPro" id="IPR004794">
    <property type="entry name" value="Eubact_RibD"/>
</dbReference>
<feature type="domain" description="CMP/dCMP-type deaminase" evidence="19">
    <location>
        <begin position="1"/>
        <end position="123"/>
    </location>
</feature>
<evidence type="ECO:0000256" key="10">
    <source>
        <dbReference type="ARBA" id="ARBA00022857"/>
    </source>
</evidence>
<comment type="similarity">
    <text evidence="5 15">In the C-terminal section; belongs to the HTP reductase family.</text>
</comment>
<dbReference type="SUPFAM" id="SSF53927">
    <property type="entry name" value="Cytidine deaminase-like"/>
    <property type="match status" value="1"/>
</dbReference>
<dbReference type="EC" id="1.1.1.193" evidence="15"/>
<evidence type="ECO:0000256" key="11">
    <source>
        <dbReference type="ARBA" id="ARBA00023002"/>
    </source>
</evidence>
<dbReference type="Pfam" id="PF00383">
    <property type="entry name" value="dCMP_cyt_deam_1"/>
    <property type="match status" value="1"/>
</dbReference>
<feature type="binding site" evidence="17">
    <location>
        <position position="170"/>
    </location>
    <ligand>
        <name>NADP(+)</name>
        <dbReference type="ChEBI" id="CHEBI:58349"/>
    </ligand>
</feature>
<feature type="binding site" evidence="18">
    <location>
        <position position="50"/>
    </location>
    <ligand>
        <name>Zn(2+)</name>
        <dbReference type="ChEBI" id="CHEBI:29105"/>
        <note>catalytic</note>
    </ligand>
</feature>
<dbReference type="GO" id="GO:0009231">
    <property type="term" value="P:riboflavin biosynthetic process"/>
    <property type="evidence" value="ECO:0007669"/>
    <property type="project" value="UniProtKB-KW"/>
</dbReference>
<organism evidence="20">
    <name type="scientific">Sporolactobacillus sp. Y61</name>
    <dbReference type="NCBI Taxonomy" id="3160863"/>
    <lineage>
        <taxon>Bacteria</taxon>
        <taxon>Bacillati</taxon>
        <taxon>Bacillota</taxon>
        <taxon>Bacilli</taxon>
        <taxon>Bacillales</taxon>
        <taxon>Sporolactobacillaceae</taxon>
        <taxon>Sporolactobacillus</taxon>
    </lineage>
</organism>
<feature type="active site" description="Proton donor" evidence="16">
    <location>
        <position position="52"/>
    </location>
</feature>
<dbReference type="InterPro" id="IPR016192">
    <property type="entry name" value="APOBEC/CMP_deaminase_Zn-bd"/>
</dbReference>
<dbReference type="PROSITE" id="PS00903">
    <property type="entry name" value="CYT_DCMP_DEAMINASES_1"/>
    <property type="match status" value="1"/>
</dbReference>
<dbReference type="GO" id="GO:0008835">
    <property type="term" value="F:diaminohydroxyphosphoribosylaminopyrimidine deaminase activity"/>
    <property type="evidence" value="ECO:0007669"/>
    <property type="project" value="UniProtKB-EC"/>
</dbReference>
<feature type="binding site" evidence="17">
    <location>
        <position position="184"/>
    </location>
    <ligand>
        <name>substrate</name>
    </ligand>
</feature>
<accession>A0AAU8IGS4</accession>
<protein>
    <recommendedName>
        <fullName evidence="15">Riboflavin biosynthesis protein RibD</fullName>
    </recommendedName>
    <domain>
        <recommendedName>
            <fullName evidence="15">Diaminohydroxyphosphoribosylaminopyrimidine deaminase</fullName>
            <shortName evidence="15">DRAP deaminase</shortName>
            <ecNumber evidence="15">3.5.4.26</ecNumber>
        </recommendedName>
        <alternativeName>
            <fullName evidence="15">Riboflavin-specific deaminase</fullName>
        </alternativeName>
    </domain>
    <domain>
        <recommendedName>
            <fullName evidence="15">5-amino-6-(5-phosphoribosylamino)uracil reductase</fullName>
            <ecNumber evidence="15">1.1.1.193</ecNumber>
        </recommendedName>
        <alternativeName>
            <fullName evidence="15">HTP reductase</fullName>
        </alternativeName>
    </domain>
</protein>